<name>A0A6A6B3F8_9PEZI</name>
<dbReference type="GeneID" id="54300898"/>
<organism evidence="2 3">
    <name type="scientific">Aplosporella prunicola CBS 121167</name>
    <dbReference type="NCBI Taxonomy" id="1176127"/>
    <lineage>
        <taxon>Eukaryota</taxon>
        <taxon>Fungi</taxon>
        <taxon>Dikarya</taxon>
        <taxon>Ascomycota</taxon>
        <taxon>Pezizomycotina</taxon>
        <taxon>Dothideomycetes</taxon>
        <taxon>Dothideomycetes incertae sedis</taxon>
        <taxon>Botryosphaeriales</taxon>
        <taxon>Aplosporellaceae</taxon>
        <taxon>Aplosporella</taxon>
    </lineage>
</organism>
<feature type="compositionally biased region" description="Basic and acidic residues" evidence="1">
    <location>
        <begin position="570"/>
        <end position="581"/>
    </location>
</feature>
<dbReference type="Proteomes" id="UP000799438">
    <property type="component" value="Unassembled WGS sequence"/>
</dbReference>
<protein>
    <submittedName>
        <fullName evidence="2">Uncharacterized protein</fullName>
    </submittedName>
</protein>
<accession>A0A6A6B3F8</accession>
<dbReference type="RefSeq" id="XP_033394452.1">
    <property type="nucleotide sequence ID" value="XM_033543401.1"/>
</dbReference>
<keyword evidence="3" id="KW-1185">Reference proteome</keyword>
<feature type="region of interest" description="Disordered" evidence="1">
    <location>
        <begin position="1"/>
        <end position="23"/>
    </location>
</feature>
<proteinExistence type="predicted"/>
<feature type="compositionally biased region" description="Basic and acidic residues" evidence="1">
    <location>
        <begin position="297"/>
        <end position="306"/>
    </location>
</feature>
<dbReference type="EMBL" id="ML995495">
    <property type="protein sequence ID" value="KAF2138739.1"/>
    <property type="molecule type" value="Genomic_DNA"/>
</dbReference>
<evidence type="ECO:0000313" key="3">
    <source>
        <dbReference type="Proteomes" id="UP000799438"/>
    </source>
</evidence>
<feature type="region of interest" description="Disordered" evidence="1">
    <location>
        <begin position="151"/>
        <end position="581"/>
    </location>
</feature>
<feature type="compositionally biased region" description="Pro residues" evidence="1">
    <location>
        <begin position="273"/>
        <end position="289"/>
    </location>
</feature>
<feature type="compositionally biased region" description="Polar residues" evidence="1">
    <location>
        <begin position="544"/>
        <end position="569"/>
    </location>
</feature>
<feature type="compositionally biased region" description="Pro residues" evidence="1">
    <location>
        <begin position="217"/>
        <end position="243"/>
    </location>
</feature>
<evidence type="ECO:0000313" key="2">
    <source>
        <dbReference type="EMBL" id="KAF2138739.1"/>
    </source>
</evidence>
<evidence type="ECO:0000256" key="1">
    <source>
        <dbReference type="SAM" id="MobiDB-lite"/>
    </source>
</evidence>
<reference evidence="2" key="1">
    <citation type="journal article" date="2020" name="Stud. Mycol.">
        <title>101 Dothideomycetes genomes: a test case for predicting lifestyles and emergence of pathogens.</title>
        <authorList>
            <person name="Haridas S."/>
            <person name="Albert R."/>
            <person name="Binder M."/>
            <person name="Bloem J."/>
            <person name="Labutti K."/>
            <person name="Salamov A."/>
            <person name="Andreopoulos B."/>
            <person name="Baker S."/>
            <person name="Barry K."/>
            <person name="Bills G."/>
            <person name="Bluhm B."/>
            <person name="Cannon C."/>
            <person name="Castanera R."/>
            <person name="Culley D."/>
            <person name="Daum C."/>
            <person name="Ezra D."/>
            <person name="Gonzalez J."/>
            <person name="Henrissat B."/>
            <person name="Kuo A."/>
            <person name="Liang C."/>
            <person name="Lipzen A."/>
            <person name="Lutzoni F."/>
            <person name="Magnuson J."/>
            <person name="Mondo S."/>
            <person name="Nolan M."/>
            <person name="Ohm R."/>
            <person name="Pangilinan J."/>
            <person name="Park H.-J."/>
            <person name="Ramirez L."/>
            <person name="Alfaro M."/>
            <person name="Sun H."/>
            <person name="Tritt A."/>
            <person name="Yoshinaga Y."/>
            <person name="Zwiers L.-H."/>
            <person name="Turgeon B."/>
            <person name="Goodwin S."/>
            <person name="Spatafora J."/>
            <person name="Crous P."/>
            <person name="Grigoriev I."/>
        </authorList>
    </citation>
    <scope>NUCLEOTIDE SEQUENCE</scope>
    <source>
        <strain evidence="2">CBS 121167</strain>
    </source>
</reference>
<sequence length="581" mass="63562">MAVPMVPGGGEKPGKQKANSGVTKAPHLTSFAKTYHGFCCRKVPSSNLDAGLEPSWANAYYTSLPFSSEELARIINKRYINGKYDRTVWEDYQALKSRFQRLRIDRLVEEQQRDEPNPNVEYVLASIHPEVRKIARPGRYEKETTEIQVILRRQPKPSIEGGSPLGVRDAHNLPGRVIGAEPVLETEPSVTTQKNSKGGKGKNTMTAPDPNIGETPLPSPPPPPPAEMAPHPPHPPPPPPPSSGPIGPSSVLHGRTPPPRMPVRMDPHVPCSQAPPPVLGDPGPPPRPVPLLSGGVDRPRSPRSDPHPQIQHGFQTEAMHSIPPTQAPSQPHTHGQLGVQAQVPIDHADGLQVPGQHAINLPPSGLPREQPIPQHNSGPQYPGSAQRLGQQTPCQPNHTVQRIPSEFQQAHPGAEKAYPGTQKSPTEGDRRRPVQGFVPNGMSNGLNHGFHSSYGRGVHMNSYQADDSYDSEELGDLEGLEEPEMLPFRKTSKRTFGRPADLPPLPQQRQVRPQTSHQNINISIGNNNGRKSEKSRRDRKGRSPHSSSSDEGSQRSYRSRNSVESTSGSSHRDHSPYDPRT</sequence>
<dbReference type="AlphaFoldDB" id="A0A6A6B3F8"/>
<feature type="compositionally biased region" description="Polar residues" evidence="1">
    <location>
        <begin position="323"/>
        <end position="333"/>
    </location>
</feature>
<feature type="compositionally biased region" description="Polar residues" evidence="1">
    <location>
        <begin position="387"/>
        <end position="408"/>
    </location>
</feature>
<gene>
    <name evidence="2" type="ORF">K452DRAFT_311215</name>
</gene>
<feature type="compositionally biased region" description="Acidic residues" evidence="1">
    <location>
        <begin position="467"/>
        <end position="484"/>
    </location>
</feature>
<feature type="compositionally biased region" description="Low complexity" evidence="1">
    <location>
        <begin position="507"/>
        <end position="529"/>
    </location>
</feature>
<dbReference type="OrthoDB" id="3945642at2759"/>